<dbReference type="SUPFAM" id="SSF50494">
    <property type="entry name" value="Trypsin-like serine proteases"/>
    <property type="match status" value="1"/>
</dbReference>
<dbReference type="EMBL" id="JBHFQA010000008">
    <property type="protein sequence ID" value="KAL2095345.1"/>
    <property type="molecule type" value="Genomic_DNA"/>
</dbReference>
<dbReference type="Pfam" id="PF15494">
    <property type="entry name" value="SRCR_2"/>
    <property type="match status" value="1"/>
</dbReference>
<sequence>MCDMLNAESVSLCTLCAVLCCAVVCRVITMTLGAVCLLVCSPPQSNALPPYYYSEQPPPYANISGTQVWHPPPPPTLPQYAPQPVVTPVVITNIAPPSRKLPSRSRTCCYGCSGAIIVTLALVGIALWLGLQFGTKLLSSPSRESTPDVCPAKRVLCDGYKDCSWGSDETGCVRFGTDNQLLVKTSTEGIFLPVCSEGWSQHLSELTCSQLGFRRSYAYESMRDSSSRTLSAANKSSSYIQGKLTDSSSCLGQQTVALKCSNCGQQQSSSRIIGGGEAQLGHWPWQVSLHGRSGSHICGGSLISPDFVITAAHCFSSSEAQLPGSWHVYMGTVSQLSLTAPSRVEKIILHKDYDPHSNDYDIALLKLSRPVTPSSTIQPVCLPAYNQIFSPGTTCWTTGFGTTVEGAQSGSVRLMEVDVDLISSADCNAQRVYGGHITENMLCAGNLQQGGRDSCQGDSGGPLVCKDKSRWFLTGITSWGEGCGQRNKPGVYTNVNKLLTWIYSNTQVTKLSVCHNY</sequence>
<dbReference type="InterPro" id="IPR036055">
    <property type="entry name" value="LDL_receptor-like_sf"/>
</dbReference>
<dbReference type="InterPro" id="IPR018114">
    <property type="entry name" value="TRYPSIN_HIS"/>
</dbReference>
<dbReference type="PROSITE" id="PS00135">
    <property type="entry name" value="TRYPSIN_SER"/>
    <property type="match status" value="1"/>
</dbReference>
<keyword evidence="8" id="KW-1133">Transmembrane helix</keyword>
<dbReference type="PANTHER" id="PTHR24252">
    <property type="entry name" value="ACROSIN-RELATED"/>
    <property type="match status" value="1"/>
</dbReference>
<evidence type="ECO:0000256" key="2">
    <source>
        <dbReference type="ARBA" id="ARBA00022801"/>
    </source>
</evidence>
<dbReference type="InterPro" id="IPR033116">
    <property type="entry name" value="TRYPSIN_SER"/>
</dbReference>
<evidence type="ECO:0000313" key="12">
    <source>
        <dbReference type="Proteomes" id="UP001591681"/>
    </source>
</evidence>
<keyword evidence="8" id="KW-0812">Transmembrane</keyword>
<dbReference type="Pfam" id="PF00089">
    <property type="entry name" value="Trypsin"/>
    <property type="match status" value="1"/>
</dbReference>
<dbReference type="FunFam" id="2.40.10.10:FF:000003">
    <property type="entry name" value="Transmembrane serine protease 3"/>
    <property type="match status" value="1"/>
</dbReference>
<dbReference type="GO" id="GO:0008236">
    <property type="term" value="F:serine-type peptidase activity"/>
    <property type="evidence" value="ECO:0007669"/>
    <property type="project" value="UniProtKB-KW"/>
</dbReference>
<feature type="disulfide bond" evidence="6">
    <location>
        <begin position="250"/>
        <end position="260"/>
    </location>
</feature>
<keyword evidence="5" id="KW-0325">Glycoprotein</keyword>
<keyword evidence="8" id="KW-0472">Membrane</keyword>
<dbReference type="PROSITE" id="PS50287">
    <property type="entry name" value="SRCR_2"/>
    <property type="match status" value="1"/>
</dbReference>
<feature type="domain" description="SRCR" evidence="10">
    <location>
        <begin position="154"/>
        <end position="299"/>
    </location>
</feature>
<dbReference type="SUPFAM" id="SSF56487">
    <property type="entry name" value="SRCR-like"/>
    <property type="match status" value="1"/>
</dbReference>
<dbReference type="Proteomes" id="UP001591681">
    <property type="component" value="Unassembled WGS sequence"/>
</dbReference>
<keyword evidence="3 7" id="KW-0720">Serine protease</keyword>
<keyword evidence="2 7" id="KW-0378">Hydrolase</keyword>
<dbReference type="SMART" id="SM00020">
    <property type="entry name" value="Tryp_SPc"/>
    <property type="match status" value="1"/>
</dbReference>
<feature type="transmembrane region" description="Helical" evidence="8">
    <location>
        <begin position="108"/>
        <end position="131"/>
    </location>
</feature>
<accession>A0ABD1K891</accession>
<dbReference type="Gene3D" id="3.10.250.10">
    <property type="entry name" value="SRCR-like domain"/>
    <property type="match status" value="1"/>
</dbReference>
<evidence type="ECO:0000259" key="9">
    <source>
        <dbReference type="PROSITE" id="PS50240"/>
    </source>
</evidence>
<protein>
    <recommendedName>
        <fullName evidence="13">Peptidase S1 domain-containing protein</fullName>
    </recommendedName>
</protein>
<feature type="transmembrane region" description="Helical" evidence="8">
    <location>
        <begin position="12"/>
        <end position="40"/>
    </location>
</feature>
<dbReference type="CDD" id="cd00112">
    <property type="entry name" value="LDLa"/>
    <property type="match status" value="1"/>
</dbReference>
<dbReference type="SUPFAM" id="SSF57424">
    <property type="entry name" value="LDL receptor-like module"/>
    <property type="match status" value="1"/>
</dbReference>
<dbReference type="AlphaFoldDB" id="A0ABD1K891"/>
<dbReference type="InterPro" id="IPR002172">
    <property type="entry name" value="LDrepeatLR_classA_rpt"/>
</dbReference>
<dbReference type="PANTHER" id="PTHR24252:SF27">
    <property type="entry name" value="TRANSMEMBRANE PROTEASE SERINE 3-LIKE"/>
    <property type="match status" value="1"/>
</dbReference>
<reference evidence="11 12" key="1">
    <citation type="submission" date="2024-09" db="EMBL/GenBank/DDBJ databases">
        <title>A chromosome-level genome assembly of Gray's grenadier anchovy, Coilia grayii.</title>
        <authorList>
            <person name="Fu Z."/>
        </authorList>
    </citation>
    <scope>NUCLEOTIDE SEQUENCE [LARGE SCALE GENOMIC DNA]</scope>
    <source>
        <strain evidence="11">G4</strain>
        <tissue evidence="11">Muscle</tissue>
    </source>
</reference>
<dbReference type="PROSITE" id="PS50240">
    <property type="entry name" value="TRYPSIN_DOM"/>
    <property type="match status" value="1"/>
</dbReference>
<organism evidence="11 12">
    <name type="scientific">Coilia grayii</name>
    <name type="common">Gray's grenadier anchovy</name>
    <dbReference type="NCBI Taxonomy" id="363190"/>
    <lineage>
        <taxon>Eukaryota</taxon>
        <taxon>Metazoa</taxon>
        <taxon>Chordata</taxon>
        <taxon>Craniata</taxon>
        <taxon>Vertebrata</taxon>
        <taxon>Euteleostomi</taxon>
        <taxon>Actinopterygii</taxon>
        <taxon>Neopterygii</taxon>
        <taxon>Teleostei</taxon>
        <taxon>Clupei</taxon>
        <taxon>Clupeiformes</taxon>
        <taxon>Clupeoidei</taxon>
        <taxon>Engraulidae</taxon>
        <taxon>Coilinae</taxon>
        <taxon>Coilia</taxon>
    </lineage>
</organism>
<evidence type="ECO:0000259" key="10">
    <source>
        <dbReference type="PROSITE" id="PS50287"/>
    </source>
</evidence>
<name>A0ABD1K891_9TELE</name>
<gene>
    <name evidence="11" type="ORF">ACEWY4_010064</name>
</gene>
<evidence type="ECO:0000256" key="8">
    <source>
        <dbReference type="SAM" id="Phobius"/>
    </source>
</evidence>
<dbReference type="Gene3D" id="2.40.10.10">
    <property type="entry name" value="Trypsin-like serine proteases"/>
    <property type="match status" value="3"/>
</dbReference>
<keyword evidence="4 6" id="KW-1015">Disulfide bond</keyword>
<dbReference type="PROSITE" id="PS00134">
    <property type="entry name" value="TRYPSIN_HIS"/>
    <property type="match status" value="1"/>
</dbReference>
<dbReference type="InterPro" id="IPR036772">
    <property type="entry name" value="SRCR-like_dom_sf"/>
</dbReference>
<dbReference type="InterPro" id="IPR001254">
    <property type="entry name" value="Trypsin_dom"/>
</dbReference>
<proteinExistence type="predicted"/>
<keyword evidence="1 7" id="KW-0645">Protease</keyword>
<dbReference type="GO" id="GO:0006508">
    <property type="term" value="P:proteolysis"/>
    <property type="evidence" value="ECO:0007669"/>
    <property type="project" value="UniProtKB-KW"/>
</dbReference>
<feature type="domain" description="Peptidase S1" evidence="9">
    <location>
        <begin position="272"/>
        <end position="507"/>
    </location>
</feature>
<evidence type="ECO:0000256" key="4">
    <source>
        <dbReference type="ARBA" id="ARBA00023157"/>
    </source>
</evidence>
<evidence type="ECO:0000256" key="5">
    <source>
        <dbReference type="ARBA" id="ARBA00023180"/>
    </source>
</evidence>
<evidence type="ECO:0000256" key="7">
    <source>
        <dbReference type="RuleBase" id="RU363034"/>
    </source>
</evidence>
<evidence type="ECO:0008006" key="13">
    <source>
        <dbReference type="Google" id="ProtNLM"/>
    </source>
</evidence>
<dbReference type="CDD" id="cd00190">
    <property type="entry name" value="Tryp_SPc"/>
    <property type="match status" value="1"/>
</dbReference>
<dbReference type="InterPro" id="IPR043504">
    <property type="entry name" value="Peptidase_S1_PA_chymotrypsin"/>
</dbReference>
<comment type="caution">
    <text evidence="6">Lacks conserved residue(s) required for the propagation of feature annotation.</text>
</comment>
<evidence type="ECO:0000256" key="1">
    <source>
        <dbReference type="ARBA" id="ARBA00022670"/>
    </source>
</evidence>
<dbReference type="Gene3D" id="4.10.400.10">
    <property type="entry name" value="Low-density Lipoprotein Receptor"/>
    <property type="match status" value="1"/>
</dbReference>
<evidence type="ECO:0000256" key="6">
    <source>
        <dbReference type="PROSITE-ProRule" id="PRU00196"/>
    </source>
</evidence>
<keyword evidence="12" id="KW-1185">Reference proteome</keyword>
<evidence type="ECO:0000313" key="11">
    <source>
        <dbReference type="EMBL" id="KAL2095345.1"/>
    </source>
</evidence>
<dbReference type="InterPro" id="IPR009003">
    <property type="entry name" value="Peptidase_S1_PA"/>
</dbReference>
<dbReference type="PRINTS" id="PR00722">
    <property type="entry name" value="CHYMOTRYPSIN"/>
</dbReference>
<dbReference type="InterPro" id="IPR001190">
    <property type="entry name" value="SRCR"/>
</dbReference>
<evidence type="ECO:0000256" key="3">
    <source>
        <dbReference type="ARBA" id="ARBA00022825"/>
    </source>
</evidence>
<dbReference type="InterPro" id="IPR001314">
    <property type="entry name" value="Peptidase_S1A"/>
</dbReference>
<comment type="caution">
    <text evidence="11">The sequence shown here is derived from an EMBL/GenBank/DDBJ whole genome shotgun (WGS) entry which is preliminary data.</text>
</comment>